<evidence type="ECO:0000313" key="1">
    <source>
        <dbReference type="EMBL" id="QNH71498.1"/>
    </source>
</evidence>
<name>A0A7G7WWA4_9CAUD</name>
<evidence type="ECO:0000313" key="2">
    <source>
        <dbReference type="Proteomes" id="UP000515855"/>
    </source>
</evidence>
<dbReference type="Proteomes" id="UP000515855">
    <property type="component" value="Segment"/>
</dbReference>
<sequence length="116" mass="13224">MANLTTSKAKNYIWVLFSVDNNYDQPGHNLVGWWHDKPDLMTIAKAIGVNFPAVRDDDTVAVVKIWSGEVMDISNTEYRLRQIREGTHLDAELASMPASNKKAIELKDESNEDYRQ</sequence>
<proteinExistence type="predicted"/>
<organism evidence="1 2">
    <name type="scientific">Rhizobium phage AF3</name>
    <dbReference type="NCBI Taxonomy" id="2763529"/>
    <lineage>
        <taxon>Viruses</taxon>
        <taxon>Duplodnaviria</taxon>
        <taxon>Heunggongvirae</taxon>
        <taxon>Uroviricota</taxon>
        <taxon>Caudoviricetes</taxon>
        <taxon>Pootjesviridae</taxon>
        <taxon>Innesvirus</taxon>
        <taxon>Innesvirus AF3</taxon>
    </lineage>
</organism>
<gene>
    <name evidence="1" type="ORF">AF3_036</name>
</gene>
<dbReference type="EMBL" id="MT778837">
    <property type="protein sequence ID" value="QNH71498.1"/>
    <property type="molecule type" value="Genomic_DNA"/>
</dbReference>
<accession>A0A7G7WWA4</accession>
<reference evidence="1 2" key="1">
    <citation type="submission" date="2020-07" db="EMBL/GenBank/DDBJ databases">
        <title>Complete genome sequence of Rhizobium leguminosarum bacteriophage vB_RlegM_AF3.</title>
        <authorList>
            <person name="Gunathilake D."/>
            <person name="Mackenzie K.D."/>
            <person name="Yost C.K."/>
            <person name="Hynes M.F."/>
        </authorList>
    </citation>
    <scope>NUCLEOTIDE SEQUENCE [LARGE SCALE GENOMIC DNA]</scope>
</reference>
<protein>
    <submittedName>
        <fullName evidence="1">Uncharacterized protein</fullName>
    </submittedName>
</protein>
<keyword evidence="2" id="KW-1185">Reference proteome</keyword>